<keyword evidence="2" id="KW-0812">Transmembrane</keyword>
<protein>
    <submittedName>
        <fullName evidence="3">Uncharacterized protein</fullName>
    </submittedName>
</protein>
<feature type="transmembrane region" description="Helical" evidence="2">
    <location>
        <begin position="130"/>
        <end position="156"/>
    </location>
</feature>
<feature type="transmembrane region" description="Helical" evidence="2">
    <location>
        <begin position="101"/>
        <end position="124"/>
    </location>
</feature>
<evidence type="ECO:0000256" key="1">
    <source>
        <dbReference type="ARBA" id="ARBA00022448"/>
    </source>
</evidence>
<organism evidence="3">
    <name type="scientific">Candidatus Heimdallarchaeum aukensis</name>
    <dbReference type="NCBI Taxonomy" id="2876573"/>
    <lineage>
        <taxon>Archaea</taxon>
        <taxon>Promethearchaeati</taxon>
        <taxon>Candidatus Heimdallarchaeota</taxon>
        <taxon>Candidatus Heimdallarchaeia (ex Rinke et al. 2021) (nom. nud.)</taxon>
        <taxon>Candidatus Heimdallarchaeales</taxon>
        <taxon>Candidatus Heimdallarchaeaceae</taxon>
        <taxon>Candidatus Heimdallarchaeum</taxon>
    </lineage>
</organism>
<keyword evidence="2" id="KW-0472">Membrane</keyword>
<keyword evidence="1" id="KW-0813">Transport</keyword>
<evidence type="ECO:0000313" key="3">
    <source>
        <dbReference type="EMBL" id="UJG41688.1"/>
    </source>
</evidence>
<feature type="transmembrane region" description="Helical" evidence="2">
    <location>
        <begin position="168"/>
        <end position="188"/>
    </location>
</feature>
<feature type="transmembrane region" description="Helical" evidence="2">
    <location>
        <begin position="39"/>
        <end position="60"/>
    </location>
</feature>
<evidence type="ECO:0000256" key="2">
    <source>
        <dbReference type="SAM" id="Phobius"/>
    </source>
</evidence>
<feature type="transmembrane region" description="Helical" evidence="2">
    <location>
        <begin position="6"/>
        <end position="27"/>
    </location>
</feature>
<dbReference type="PANTHER" id="PTHR36838:SF3">
    <property type="entry name" value="TRANSPORTER AUXIN EFFLUX CARRIER EC FAMILY"/>
    <property type="match status" value="1"/>
</dbReference>
<name>A0A9Y1BME4_9ARCH</name>
<feature type="transmembrane region" description="Helical" evidence="2">
    <location>
        <begin position="66"/>
        <end position="89"/>
    </location>
</feature>
<proteinExistence type="predicted"/>
<feature type="transmembrane region" description="Helical" evidence="2">
    <location>
        <begin position="200"/>
        <end position="219"/>
    </location>
</feature>
<dbReference type="EMBL" id="CP084166">
    <property type="protein sequence ID" value="UJG41688.1"/>
    <property type="molecule type" value="Genomic_DNA"/>
</dbReference>
<reference evidence="3" key="1">
    <citation type="journal article" date="2022" name="Nat. Microbiol.">
        <title>Unique mobile elements and scalable gene flow at the prokaryote-eukaryote boundary revealed by circularized Asgard archaea genomes.</title>
        <authorList>
            <person name="Wu F."/>
            <person name="Speth D.R."/>
            <person name="Philosof A."/>
            <person name="Cremiere A."/>
            <person name="Narayanan A."/>
            <person name="Barco R.A."/>
            <person name="Connon S.A."/>
            <person name="Amend J.P."/>
            <person name="Antoshechkin I.A."/>
            <person name="Orphan V.J."/>
        </authorList>
    </citation>
    <scope>NUCLEOTIDE SEQUENCE</scope>
    <source>
        <strain evidence="3">PM71</strain>
    </source>
</reference>
<sequence length="314" mass="34845">MRLMHYITELAIRIGTIYGGILAGFLLQFLKNSEKLSKWLTFIGLNILTPVLLIFVMLGIDDTSISWGYIVLVGILTCIFSMIIDWLWIRNRLDMTNTQKGAEISAVSFMNSLFYPFPIIIGLVGNDGLLAASIFLIVNVILRNSLGVFIGIYFGSTEGKSLWKIMRGMLLFPPSIGLIIGAILRVSLGNVVPNNIGVNIFRDVTMFLMLALVGLKFRFPKKQEWKEAAISRGIVTRFGGGLLATIPIFFFPLAIPAQVSLIIQSLSPPAVNNTAYANYFNLDGTITSRYITILTLIALILLPLEILVITYFIL</sequence>
<accession>A0A9Y1BME4</accession>
<keyword evidence="2" id="KW-1133">Transmembrane helix</keyword>
<dbReference type="PANTHER" id="PTHR36838">
    <property type="entry name" value="AUXIN EFFLUX CARRIER FAMILY PROTEIN"/>
    <property type="match status" value="1"/>
</dbReference>
<feature type="transmembrane region" description="Helical" evidence="2">
    <location>
        <begin position="290"/>
        <end position="313"/>
    </location>
</feature>
<gene>
    <name evidence="3" type="ORF">K9W45_04290</name>
</gene>
<feature type="transmembrane region" description="Helical" evidence="2">
    <location>
        <begin position="240"/>
        <end position="263"/>
    </location>
</feature>
<dbReference type="Proteomes" id="UP001201020">
    <property type="component" value="Chromosome"/>
</dbReference>
<dbReference type="AlphaFoldDB" id="A0A9Y1BME4"/>